<dbReference type="AlphaFoldDB" id="A0AAV3RN05"/>
<comment type="caution">
    <text evidence="1">The sequence shown here is derived from an EMBL/GenBank/DDBJ whole genome shotgun (WGS) entry which is preliminary data.</text>
</comment>
<proteinExistence type="predicted"/>
<dbReference type="EMBL" id="BAABME010010733">
    <property type="protein sequence ID" value="GAA0181471.1"/>
    <property type="molecule type" value="Genomic_DNA"/>
</dbReference>
<reference evidence="1 2" key="1">
    <citation type="submission" date="2024-01" db="EMBL/GenBank/DDBJ databases">
        <title>The complete chloroplast genome sequence of Lithospermum erythrorhizon: insights into the phylogenetic relationship among Boraginaceae species and the maternal lineages of purple gromwells.</title>
        <authorList>
            <person name="Okada T."/>
            <person name="Watanabe K."/>
        </authorList>
    </citation>
    <scope>NUCLEOTIDE SEQUENCE [LARGE SCALE GENOMIC DNA]</scope>
</reference>
<sequence length="92" mass="10445">MELIVVYTKVDSKRCKFKIKNQKLRKLGRDQEEEVHNLKAQVSALNKGLKMMNSSTNILEEILVDGKEAGDSTCTGFDKAKLLKLKDDTKFV</sequence>
<protein>
    <submittedName>
        <fullName evidence="1">Uncharacterized protein</fullName>
    </submittedName>
</protein>
<gene>
    <name evidence="1" type="ORF">LIER_30247</name>
</gene>
<evidence type="ECO:0000313" key="2">
    <source>
        <dbReference type="Proteomes" id="UP001454036"/>
    </source>
</evidence>
<organism evidence="1 2">
    <name type="scientific">Lithospermum erythrorhizon</name>
    <name type="common">Purple gromwell</name>
    <name type="synonym">Lithospermum officinale var. erythrorhizon</name>
    <dbReference type="NCBI Taxonomy" id="34254"/>
    <lineage>
        <taxon>Eukaryota</taxon>
        <taxon>Viridiplantae</taxon>
        <taxon>Streptophyta</taxon>
        <taxon>Embryophyta</taxon>
        <taxon>Tracheophyta</taxon>
        <taxon>Spermatophyta</taxon>
        <taxon>Magnoliopsida</taxon>
        <taxon>eudicotyledons</taxon>
        <taxon>Gunneridae</taxon>
        <taxon>Pentapetalae</taxon>
        <taxon>asterids</taxon>
        <taxon>lamiids</taxon>
        <taxon>Boraginales</taxon>
        <taxon>Boraginaceae</taxon>
        <taxon>Boraginoideae</taxon>
        <taxon>Lithospermeae</taxon>
        <taxon>Lithospermum</taxon>
    </lineage>
</organism>
<dbReference type="Proteomes" id="UP001454036">
    <property type="component" value="Unassembled WGS sequence"/>
</dbReference>
<evidence type="ECO:0000313" key="1">
    <source>
        <dbReference type="EMBL" id="GAA0181471.1"/>
    </source>
</evidence>
<keyword evidence="2" id="KW-1185">Reference proteome</keyword>
<name>A0AAV3RN05_LITER</name>
<accession>A0AAV3RN05</accession>